<dbReference type="OrthoDB" id="4535at2759"/>
<accession>A0A2V3J1C9</accession>
<dbReference type="Proteomes" id="UP000247409">
    <property type="component" value="Unassembled WGS sequence"/>
</dbReference>
<dbReference type="AlphaFoldDB" id="A0A2V3J1C9"/>
<protein>
    <submittedName>
        <fullName evidence="2">Uncharacterized protein</fullName>
    </submittedName>
</protein>
<evidence type="ECO:0000313" key="2">
    <source>
        <dbReference type="EMBL" id="PXF48174.1"/>
    </source>
</evidence>
<proteinExistence type="predicted"/>
<feature type="compositionally biased region" description="Basic residues" evidence="1">
    <location>
        <begin position="113"/>
        <end position="122"/>
    </location>
</feature>
<reference evidence="2 3" key="1">
    <citation type="journal article" date="2018" name="Mol. Biol. Evol.">
        <title>Analysis of the draft genome of the red seaweed Gracilariopsis chorda provides insights into genome size evolution in Rhodophyta.</title>
        <authorList>
            <person name="Lee J."/>
            <person name="Yang E.C."/>
            <person name="Graf L."/>
            <person name="Yang J.H."/>
            <person name="Qiu H."/>
            <person name="Zel Zion U."/>
            <person name="Chan C.X."/>
            <person name="Stephens T.G."/>
            <person name="Weber A.P.M."/>
            <person name="Boo G.H."/>
            <person name="Boo S.M."/>
            <person name="Kim K.M."/>
            <person name="Shin Y."/>
            <person name="Jung M."/>
            <person name="Lee S.J."/>
            <person name="Yim H.S."/>
            <person name="Lee J.H."/>
            <person name="Bhattacharya D."/>
            <person name="Yoon H.S."/>
        </authorList>
    </citation>
    <scope>NUCLEOTIDE SEQUENCE [LARGE SCALE GENOMIC DNA]</scope>
    <source>
        <strain evidence="2 3">SKKU-2015</strain>
        <tissue evidence="2">Whole body</tissue>
    </source>
</reference>
<keyword evidence="3" id="KW-1185">Reference proteome</keyword>
<feature type="region of interest" description="Disordered" evidence="1">
    <location>
        <begin position="102"/>
        <end position="122"/>
    </location>
</feature>
<sequence>MNSTSTSRRQRPSTSLAFSPVAFSAFLGHGTLAQSNHPFAKLAQHSCSCAAPSAVLVDKPKNATKNAPPVSKRTARLMVAALPNTIPAPPATPARTYRYAPVPAPKPHEILRPKRGRNSRRRTREAEYFRRYMYLRRQLKPWSDDFRRKHGRTPSLIDVHASDVPGLLDRFVEYLDALESLRVDV</sequence>
<gene>
    <name evidence="2" type="ORF">BWQ96_02126</name>
</gene>
<evidence type="ECO:0000313" key="3">
    <source>
        <dbReference type="Proteomes" id="UP000247409"/>
    </source>
</evidence>
<name>A0A2V3J1C9_9FLOR</name>
<organism evidence="2 3">
    <name type="scientific">Gracilariopsis chorda</name>
    <dbReference type="NCBI Taxonomy" id="448386"/>
    <lineage>
        <taxon>Eukaryota</taxon>
        <taxon>Rhodophyta</taxon>
        <taxon>Florideophyceae</taxon>
        <taxon>Rhodymeniophycidae</taxon>
        <taxon>Gracilariales</taxon>
        <taxon>Gracilariaceae</taxon>
        <taxon>Gracilariopsis</taxon>
    </lineage>
</organism>
<dbReference type="EMBL" id="NBIV01000016">
    <property type="protein sequence ID" value="PXF48174.1"/>
    <property type="molecule type" value="Genomic_DNA"/>
</dbReference>
<comment type="caution">
    <text evidence="2">The sequence shown here is derived from an EMBL/GenBank/DDBJ whole genome shotgun (WGS) entry which is preliminary data.</text>
</comment>
<evidence type="ECO:0000256" key="1">
    <source>
        <dbReference type="SAM" id="MobiDB-lite"/>
    </source>
</evidence>
<dbReference type="Gene3D" id="1.10.10.1460">
    <property type="match status" value="1"/>
</dbReference>